<sequence length="257" mass="29987">MVKPDKQKIKHCFTTALPSYTKQAVIQQEIQQRLINYWQYYNLPDQMECILEIGCGTGGLTQLLQQTICAKQWYLNDLCDTRTYIAPLLEQQNYIFSCEDAEHSLWLKQLSFLDIIVSASVIQWFHEPERFIQHCAKALKQEGYLVLSTFSPNNLSEIVQLTGVGLDYVSIEQWQKWLEQDFEILLLKEQMIPCYFSSPIDVLRHLQQTGVNGIGNYHWTKGRLSQFQQDYRTLFKIENQGVSLTYSPIFIIAKKKG</sequence>
<dbReference type="RefSeq" id="WP_163764325.1">
    <property type="nucleotide sequence ID" value="NZ_JAAGYR010000008.1"/>
</dbReference>
<dbReference type="InterPro" id="IPR011814">
    <property type="entry name" value="BioC"/>
</dbReference>
<name>A0A6L9Y694_9BURK</name>
<dbReference type="GO" id="GO:0009102">
    <property type="term" value="P:biotin biosynthetic process"/>
    <property type="evidence" value="ECO:0007669"/>
    <property type="project" value="UniProtKB-UniRule"/>
</dbReference>
<accession>A0A6L9Y694</accession>
<evidence type="ECO:0000313" key="7">
    <source>
        <dbReference type="Proteomes" id="UP000477651"/>
    </source>
</evidence>
<evidence type="ECO:0000256" key="1">
    <source>
        <dbReference type="ARBA" id="ARBA00022603"/>
    </source>
</evidence>
<keyword evidence="7" id="KW-1185">Reference proteome</keyword>
<comment type="function">
    <text evidence="5">Converts the free carboxyl group of a malonyl-thioester to its methyl ester by transfer of a methyl group from S-adenosyl-L-methionine (SAM). It allows to synthesize pimeloyl-ACP via the fatty acid synthetic pathway.</text>
</comment>
<reference evidence="6 7" key="1">
    <citation type="submission" date="2020-02" db="EMBL/GenBank/DDBJ databases">
        <title>Pelistega sp. NLN82 were isolated from wild rodents of the Hainan Island.</title>
        <authorList>
            <person name="Niu N."/>
            <person name="Zhou J."/>
        </authorList>
    </citation>
    <scope>NUCLEOTIDE SEQUENCE [LARGE SCALE GENOMIC DNA]</scope>
    <source>
        <strain evidence="6 7">NLN82</strain>
    </source>
</reference>
<proteinExistence type="inferred from homology"/>
<keyword evidence="2 5" id="KW-0808">Transferase</keyword>
<dbReference type="UniPathway" id="UPA00078"/>
<evidence type="ECO:0000256" key="5">
    <source>
        <dbReference type="HAMAP-Rule" id="MF_00835"/>
    </source>
</evidence>
<dbReference type="GO" id="GO:0032259">
    <property type="term" value="P:methylation"/>
    <property type="evidence" value="ECO:0007669"/>
    <property type="project" value="UniProtKB-KW"/>
</dbReference>
<dbReference type="HAMAP" id="MF_00835">
    <property type="entry name" value="BioC"/>
    <property type="match status" value="1"/>
</dbReference>
<protein>
    <recommendedName>
        <fullName evidence="5">Malonyl-[acyl-carrier protein] O-methyltransferase</fullName>
        <shortName evidence="5">Malonyl-ACP O-methyltransferase</shortName>
        <ecNumber evidence="5">2.1.1.197</ecNumber>
    </recommendedName>
    <alternativeName>
        <fullName evidence="5">Biotin synthesis protein BioC</fullName>
    </alternativeName>
</protein>
<keyword evidence="1 5" id="KW-0489">Methyltransferase</keyword>
<dbReference type="GO" id="GO:0008757">
    <property type="term" value="F:S-adenosylmethionine-dependent methyltransferase activity"/>
    <property type="evidence" value="ECO:0007669"/>
    <property type="project" value="InterPro"/>
</dbReference>
<dbReference type="InterPro" id="IPR029063">
    <property type="entry name" value="SAM-dependent_MTases_sf"/>
</dbReference>
<dbReference type="EC" id="2.1.1.197" evidence="5"/>
<dbReference type="GO" id="GO:0010340">
    <property type="term" value="F:carboxyl-O-methyltransferase activity"/>
    <property type="evidence" value="ECO:0007669"/>
    <property type="project" value="UniProtKB-UniRule"/>
</dbReference>
<dbReference type="EMBL" id="JAAGYR010000008">
    <property type="protein sequence ID" value="NEN75715.1"/>
    <property type="molecule type" value="Genomic_DNA"/>
</dbReference>
<dbReference type="Gene3D" id="3.40.50.150">
    <property type="entry name" value="Vaccinia Virus protein VP39"/>
    <property type="match status" value="1"/>
</dbReference>
<comment type="catalytic activity">
    <reaction evidence="5">
        <text>malonyl-[ACP] + S-adenosyl-L-methionine = malonyl-[ACP] methyl ester + S-adenosyl-L-homocysteine</text>
        <dbReference type="Rhea" id="RHEA:17105"/>
        <dbReference type="Rhea" id="RHEA-COMP:9623"/>
        <dbReference type="Rhea" id="RHEA-COMP:9954"/>
        <dbReference type="ChEBI" id="CHEBI:57856"/>
        <dbReference type="ChEBI" id="CHEBI:59789"/>
        <dbReference type="ChEBI" id="CHEBI:78449"/>
        <dbReference type="ChEBI" id="CHEBI:78845"/>
        <dbReference type="EC" id="2.1.1.197"/>
    </reaction>
</comment>
<dbReference type="Pfam" id="PF13489">
    <property type="entry name" value="Methyltransf_23"/>
    <property type="match status" value="1"/>
</dbReference>
<dbReference type="NCBIfam" id="TIGR02072">
    <property type="entry name" value="BioC"/>
    <property type="match status" value="1"/>
</dbReference>
<keyword evidence="3 5" id="KW-0949">S-adenosyl-L-methionine</keyword>
<dbReference type="CDD" id="cd02440">
    <property type="entry name" value="AdoMet_MTases"/>
    <property type="match status" value="1"/>
</dbReference>
<dbReference type="PANTHER" id="PTHR43861:SF1">
    <property type="entry name" value="TRANS-ACONITATE 2-METHYLTRANSFERASE"/>
    <property type="match status" value="1"/>
</dbReference>
<comment type="caution">
    <text evidence="6">The sequence shown here is derived from an EMBL/GenBank/DDBJ whole genome shotgun (WGS) entry which is preliminary data.</text>
</comment>
<dbReference type="SUPFAM" id="SSF53335">
    <property type="entry name" value="S-adenosyl-L-methionine-dependent methyltransferases"/>
    <property type="match status" value="1"/>
</dbReference>
<dbReference type="GO" id="GO:0102130">
    <property type="term" value="F:malonyl-CoA methyltransferase activity"/>
    <property type="evidence" value="ECO:0007669"/>
    <property type="project" value="UniProtKB-EC"/>
</dbReference>
<evidence type="ECO:0000256" key="2">
    <source>
        <dbReference type="ARBA" id="ARBA00022679"/>
    </source>
</evidence>
<dbReference type="AlphaFoldDB" id="A0A6L9Y694"/>
<gene>
    <name evidence="5 6" type="primary">bioC</name>
    <name evidence="6" type="ORF">F9B74_05160</name>
</gene>
<keyword evidence="4 5" id="KW-0093">Biotin biosynthesis</keyword>
<evidence type="ECO:0000313" key="6">
    <source>
        <dbReference type="EMBL" id="NEN75715.1"/>
    </source>
</evidence>
<dbReference type="Proteomes" id="UP000477651">
    <property type="component" value="Unassembled WGS sequence"/>
</dbReference>
<organism evidence="6 7">
    <name type="scientific">Pelistega ratti</name>
    <dbReference type="NCBI Taxonomy" id="2652177"/>
    <lineage>
        <taxon>Bacteria</taxon>
        <taxon>Pseudomonadati</taxon>
        <taxon>Pseudomonadota</taxon>
        <taxon>Betaproteobacteria</taxon>
        <taxon>Burkholderiales</taxon>
        <taxon>Alcaligenaceae</taxon>
        <taxon>Pelistega</taxon>
    </lineage>
</organism>
<dbReference type="PANTHER" id="PTHR43861">
    <property type="entry name" value="TRANS-ACONITATE 2-METHYLTRANSFERASE-RELATED"/>
    <property type="match status" value="1"/>
</dbReference>
<evidence type="ECO:0000256" key="4">
    <source>
        <dbReference type="ARBA" id="ARBA00022756"/>
    </source>
</evidence>
<comment type="similarity">
    <text evidence="5">Belongs to the methyltransferase superfamily.</text>
</comment>
<evidence type="ECO:0000256" key="3">
    <source>
        <dbReference type="ARBA" id="ARBA00022691"/>
    </source>
</evidence>
<comment type="pathway">
    <text evidence="5">Cofactor biosynthesis; biotin biosynthesis.</text>
</comment>